<dbReference type="PANTHER" id="PTHR13361:SF1">
    <property type="entry name" value="WW DOMAIN-BINDING PROTEIN 11"/>
    <property type="match status" value="1"/>
</dbReference>
<dbReference type="GO" id="GO:0006396">
    <property type="term" value="P:RNA processing"/>
    <property type="evidence" value="ECO:0007669"/>
    <property type="project" value="InterPro"/>
</dbReference>
<evidence type="ECO:0000256" key="2">
    <source>
        <dbReference type="ARBA" id="ARBA00023242"/>
    </source>
</evidence>
<sequence>MGRRSINTTKSGKYMNPTDQARKEARKKELKKNKRQRQMVRAAVLKNKDPSQILEEMEKIDEMEYNVLQPSPLNEKVLRDKRKKLKETFDRVMRLYHNDEPEHWAELKRKEVEYEKKRLKKQQYYESVKHAQSVQIDEIPLPAPVSASNASNASGGNAANSVSGGSGSNANSNITFPGGTGSIRMPPPPMTLALPPFAPGAPPGVTKRDSDSAGNAGDSQGDKLKDDEDKDWLGVPPGPPPDLFAMSELDSDAAGNSDYEGDEGESMAGSIDDFMKEMEHVHKRKHRKLQGNDAELDGEHKDDKHDSSGEAKSPTLAHRRRRRRSYNTSSEDDADDDDDVDDDDDDEDEDGANDDDMASDGEQPNTKSKPSTNSGCKESLKATPATLTTAAAVTTVPAPPIAPTLPAIPLPPSAPVPPQQQQQQQQQQQLPQLPHMRGIAPPGIMFRPPPMRPPGPGMPGFGMRMPPGPPPGARPPHALGPIPRMGIRMPPGPPPGLPPRMAGGHHVKHGSGGGGVAANAIASKEQGKGITTITAKPQIRFLSADVTRFVPSTLRVKREDQRRSARAKHMAGANDASERHMHAPPEAHKPPTKDDAYLQFMNEMQGLL</sequence>
<accession>A0A6P8Y0H8</accession>
<evidence type="ECO:0000256" key="3">
    <source>
        <dbReference type="SAM" id="MobiDB-lite"/>
    </source>
</evidence>
<dbReference type="Pfam" id="PF09429">
    <property type="entry name" value="Wbp11"/>
    <property type="match status" value="1"/>
</dbReference>
<feature type="region of interest" description="Disordered" evidence="3">
    <location>
        <begin position="1"/>
        <end position="39"/>
    </location>
</feature>
<feature type="compositionally biased region" description="Low complexity" evidence="3">
    <location>
        <begin position="419"/>
        <end position="436"/>
    </location>
</feature>
<evidence type="ECO:0000313" key="6">
    <source>
        <dbReference type="RefSeq" id="XP_034119254.1"/>
    </source>
</evidence>
<feature type="domain" description="Wbp11/ELF5/Saf1 N-terminal" evidence="4">
    <location>
        <begin position="12"/>
        <end position="93"/>
    </location>
</feature>
<feature type="compositionally biased region" description="Polar residues" evidence="3">
    <location>
        <begin position="1"/>
        <end position="11"/>
    </location>
</feature>
<dbReference type="GO" id="GO:0005681">
    <property type="term" value="C:spliceosomal complex"/>
    <property type="evidence" value="ECO:0007669"/>
    <property type="project" value="TreeGrafter"/>
</dbReference>
<evidence type="ECO:0000256" key="1">
    <source>
        <dbReference type="ARBA" id="ARBA00004123"/>
    </source>
</evidence>
<proteinExistence type="predicted"/>
<protein>
    <submittedName>
        <fullName evidence="6">WW domain-binding protein 11</fullName>
    </submittedName>
</protein>
<feature type="region of interest" description="Disordered" evidence="3">
    <location>
        <begin position="398"/>
        <end position="436"/>
    </location>
</feature>
<feature type="compositionally biased region" description="Acidic residues" evidence="3">
    <location>
        <begin position="330"/>
        <end position="359"/>
    </location>
</feature>
<keyword evidence="5" id="KW-1185">Reference proteome</keyword>
<feature type="compositionally biased region" description="Basic and acidic residues" evidence="3">
    <location>
        <begin position="297"/>
        <end position="309"/>
    </location>
</feature>
<evidence type="ECO:0000313" key="5">
    <source>
        <dbReference type="Proteomes" id="UP000515160"/>
    </source>
</evidence>
<feature type="region of interest" description="Disordered" evidence="3">
    <location>
        <begin position="143"/>
        <end position="382"/>
    </location>
</feature>
<dbReference type="InterPro" id="IPR019007">
    <property type="entry name" value="Wbp11/ELF5/Saf1_N"/>
</dbReference>
<feature type="compositionally biased region" description="Pro residues" evidence="3">
    <location>
        <begin position="185"/>
        <end position="202"/>
    </location>
</feature>
<dbReference type="OrthoDB" id="10067323at2759"/>
<keyword evidence="2" id="KW-0539">Nucleus</keyword>
<dbReference type="GeneID" id="117578146"/>
<name>A0A6P8Y0H8_DROAB</name>
<feature type="compositionally biased region" description="Pro residues" evidence="3">
    <location>
        <begin position="398"/>
        <end position="418"/>
    </location>
</feature>
<dbReference type="PANTHER" id="PTHR13361">
    <property type="entry name" value="WW DOMAIN-BINDING PROTEIN 11"/>
    <property type="match status" value="1"/>
</dbReference>
<dbReference type="AlphaFoldDB" id="A0A6P8Y0H8"/>
<feature type="compositionally biased region" description="Basic residues" evidence="3">
    <location>
        <begin position="28"/>
        <end position="38"/>
    </location>
</feature>
<organism evidence="5 6">
    <name type="scientific">Drosophila albomicans</name>
    <name type="common">Fruit fly</name>
    <dbReference type="NCBI Taxonomy" id="7291"/>
    <lineage>
        <taxon>Eukaryota</taxon>
        <taxon>Metazoa</taxon>
        <taxon>Ecdysozoa</taxon>
        <taxon>Arthropoda</taxon>
        <taxon>Hexapoda</taxon>
        <taxon>Insecta</taxon>
        <taxon>Pterygota</taxon>
        <taxon>Neoptera</taxon>
        <taxon>Endopterygota</taxon>
        <taxon>Diptera</taxon>
        <taxon>Brachycera</taxon>
        <taxon>Muscomorpha</taxon>
        <taxon>Ephydroidea</taxon>
        <taxon>Drosophilidae</taxon>
        <taxon>Drosophila</taxon>
    </lineage>
</organism>
<feature type="compositionally biased region" description="Basic and acidic residues" evidence="3">
    <location>
        <begin position="576"/>
        <end position="596"/>
    </location>
</feature>
<dbReference type="RefSeq" id="XP_034119254.1">
    <property type="nucleotide sequence ID" value="XM_034263363.2"/>
</dbReference>
<gene>
    <name evidence="6" type="primary">LOC117578146</name>
</gene>
<feature type="compositionally biased region" description="Polar residues" evidence="3">
    <location>
        <begin position="362"/>
        <end position="376"/>
    </location>
</feature>
<evidence type="ECO:0000259" key="4">
    <source>
        <dbReference type="Pfam" id="PF09429"/>
    </source>
</evidence>
<comment type="subcellular location">
    <subcellularLocation>
        <location evidence="1">Nucleus</location>
    </subcellularLocation>
</comment>
<feature type="compositionally biased region" description="Low complexity" evidence="3">
    <location>
        <begin position="144"/>
        <end position="173"/>
    </location>
</feature>
<reference evidence="6" key="1">
    <citation type="submission" date="2025-08" db="UniProtKB">
        <authorList>
            <consortium name="RefSeq"/>
        </authorList>
    </citation>
    <scope>IDENTIFICATION</scope>
    <source>
        <strain evidence="6">15112-1751.03</strain>
        <tissue evidence="6">Whole Adult</tissue>
    </source>
</reference>
<dbReference type="Proteomes" id="UP000515160">
    <property type="component" value="Chromosome X"/>
</dbReference>
<feature type="region of interest" description="Disordered" evidence="3">
    <location>
        <begin position="556"/>
        <end position="596"/>
    </location>
</feature>